<dbReference type="InterPro" id="IPR042185">
    <property type="entry name" value="Serpin_sf_2"/>
</dbReference>
<dbReference type="Gene3D" id="2.30.39.10">
    <property type="entry name" value="Alpha-1-antitrypsin, domain 1"/>
    <property type="match status" value="1"/>
</dbReference>
<gene>
    <name evidence="4" type="ORF">TCLT_LOCUS10504</name>
</gene>
<keyword evidence="5" id="KW-1185">Reference proteome</keyword>
<reference evidence="4 5" key="2">
    <citation type="submission" date="2018-11" db="EMBL/GenBank/DDBJ databases">
        <authorList>
            <consortium name="Pathogen Informatics"/>
        </authorList>
    </citation>
    <scope>NUCLEOTIDE SEQUENCE [LARGE SCALE GENOMIC DNA]</scope>
</reference>
<dbReference type="InterPro" id="IPR000215">
    <property type="entry name" value="Serpin_fam"/>
</dbReference>
<dbReference type="GO" id="GO:0005615">
    <property type="term" value="C:extracellular space"/>
    <property type="evidence" value="ECO:0007669"/>
    <property type="project" value="InterPro"/>
</dbReference>
<organism evidence="6">
    <name type="scientific">Thelazia callipaeda</name>
    <name type="common">Oriental eyeworm</name>
    <name type="synonym">Parasitic nematode</name>
    <dbReference type="NCBI Taxonomy" id="103827"/>
    <lineage>
        <taxon>Eukaryota</taxon>
        <taxon>Metazoa</taxon>
        <taxon>Ecdysozoa</taxon>
        <taxon>Nematoda</taxon>
        <taxon>Chromadorea</taxon>
        <taxon>Rhabditida</taxon>
        <taxon>Spirurina</taxon>
        <taxon>Spiruromorpha</taxon>
        <taxon>Thelazioidea</taxon>
        <taxon>Thelaziidae</taxon>
        <taxon>Thelazia</taxon>
    </lineage>
</organism>
<dbReference type="GO" id="GO:0004867">
    <property type="term" value="F:serine-type endopeptidase inhibitor activity"/>
    <property type="evidence" value="ECO:0007669"/>
    <property type="project" value="InterPro"/>
</dbReference>
<accession>A0A0N5DBF3</accession>
<comment type="similarity">
    <text evidence="1 2">Belongs to the serpin family.</text>
</comment>
<dbReference type="AlphaFoldDB" id="A0A0N5DBF3"/>
<dbReference type="STRING" id="103827.A0A0N5DBF3"/>
<dbReference type="InterPro" id="IPR042178">
    <property type="entry name" value="Serpin_sf_1"/>
</dbReference>
<protein>
    <submittedName>
        <fullName evidence="6">SERPIN domain-containing protein</fullName>
    </submittedName>
</protein>
<dbReference type="Proteomes" id="UP000276776">
    <property type="component" value="Unassembled WGS sequence"/>
</dbReference>
<dbReference type="WBParaSite" id="TCLT_0001051501-mRNA-1">
    <property type="protein sequence ID" value="TCLT_0001051501-mRNA-1"/>
    <property type="gene ID" value="TCLT_0001051501"/>
</dbReference>
<evidence type="ECO:0000313" key="5">
    <source>
        <dbReference type="Proteomes" id="UP000276776"/>
    </source>
</evidence>
<dbReference type="InterPro" id="IPR036186">
    <property type="entry name" value="Serpin_sf"/>
</dbReference>
<evidence type="ECO:0000256" key="2">
    <source>
        <dbReference type="RuleBase" id="RU000411"/>
    </source>
</evidence>
<feature type="domain" description="Serpin" evidence="3">
    <location>
        <begin position="12"/>
        <end position="300"/>
    </location>
</feature>
<dbReference type="PANTHER" id="PTHR11461">
    <property type="entry name" value="SERINE PROTEASE INHIBITOR, SERPIN"/>
    <property type="match status" value="1"/>
</dbReference>
<dbReference type="InterPro" id="IPR023796">
    <property type="entry name" value="Serpin_dom"/>
</dbReference>
<evidence type="ECO:0000313" key="6">
    <source>
        <dbReference type="WBParaSite" id="TCLT_0001051501-mRNA-1"/>
    </source>
</evidence>
<dbReference type="PROSITE" id="PS00284">
    <property type="entry name" value="SERPIN"/>
    <property type="match status" value="1"/>
</dbReference>
<dbReference type="EMBL" id="UYYF01005144">
    <property type="protein sequence ID" value="VDN08202.1"/>
    <property type="molecule type" value="Genomic_DNA"/>
</dbReference>
<dbReference type="PANTHER" id="PTHR11461:SF211">
    <property type="entry name" value="GH10112P-RELATED"/>
    <property type="match status" value="1"/>
</dbReference>
<dbReference type="SUPFAM" id="SSF56574">
    <property type="entry name" value="Serpins"/>
    <property type="match status" value="1"/>
</dbReference>
<evidence type="ECO:0000256" key="1">
    <source>
        <dbReference type="ARBA" id="ARBA00009500"/>
    </source>
</evidence>
<dbReference type="SMART" id="SM00093">
    <property type="entry name" value="SERPIN"/>
    <property type="match status" value="1"/>
</dbReference>
<evidence type="ECO:0000259" key="3">
    <source>
        <dbReference type="SMART" id="SM00093"/>
    </source>
</evidence>
<dbReference type="Gene3D" id="3.30.497.10">
    <property type="entry name" value="Antithrombin, subunit I, domain 2"/>
    <property type="match status" value="2"/>
</dbReference>
<name>A0A0N5DBF3_THECL</name>
<reference evidence="6" key="1">
    <citation type="submission" date="2017-02" db="UniProtKB">
        <authorList>
            <consortium name="WormBaseParasite"/>
        </authorList>
    </citation>
    <scope>IDENTIFICATION</scope>
</reference>
<evidence type="ECO:0000313" key="4">
    <source>
        <dbReference type="EMBL" id="VDN08202.1"/>
    </source>
</evidence>
<dbReference type="CDD" id="cd00172">
    <property type="entry name" value="serpin"/>
    <property type="match status" value="1"/>
</dbReference>
<dbReference type="Pfam" id="PF00079">
    <property type="entry name" value="Serpin"/>
    <property type="match status" value="2"/>
</dbReference>
<sequence length="300" mass="34762">NYVDFAQANFAIRLLQETAEYGKSTVISPVSISTSLFMIYYGSGGATRQELNNALANGANARHVQFYVAKLLTDIASSKYKNYKLDIANRIYVRPNLPVKLTFHRFIRLFYQEVLHEINYYQRFQIAQVEMMSITAKFPLFYDKNLMLLRLPYIGNEVEMIAILPRNRFNLPNVLRNLTGQSLLYYIYNAREHEVELHLPKFKLNGDYNLKDILEKLNITKIFHADANFSELTFRQIFVNNIVHKSFIEVNEEGTEAAASTRVELEDKILPNIAYFHANQPFLFAIVKDSKTILFAGQFS</sequence>
<dbReference type="OrthoDB" id="9518664at2759"/>
<dbReference type="InterPro" id="IPR023795">
    <property type="entry name" value="Serpin_CS"/>
</dbReference>
<dbReference type="OMA" id="MANVENE"/>
<proteinExistence type="inferred from homology"/>